<proteinExistence type="predicted"/>
<accession>A0A2S5IVQ9</accession>
<reference evidence="2 3" key="1">
    <citation type="journal article" date="2014" name="Int. J. Syst. Evol. Microbiol.">
        <title>Arthrobacter pityocampae sp. nov., isolated from Thaumetopoea pityocampa (Lep., Thaumetopoeidae).</title>
        <authorList>
            <person name="Ince I.A."/>
            <person name="Demirbag Z."/>
            <person name="Kati H."/>
        </authorList>
    </citation>
    <scope>NUCLEOTIDE SEQUENCE [LARGE SCALE GENOMIC DNA]</scope>
    <source>
        <strain evidence="2 3">Tp2</strain>
    </source>
</reference>
<evidence type="ECO:0000313" key="2">
    <source>
        <dbReference type="EMBL" id="PPB48625.1"/>
    </source>
</evidence>
<keyword evidence="3" id="KW-1185">Reference proteome</keyword>
<evidence type="ECO:0000313" key="3">
    <source>
        <dbReference type="Proteomes" id="UP000239297"/>
    </source>
</evidence>
<gene>
    <name evidence="2" type="ORF">C4K88_12920</name>
</gene>
<comment type="caution">
    <text evidence="2">The sequence shown here is derived from an EMBL/GenBank/DDBJ whole genome shotgun (WGS) entry which is preliminary data.</text>
</comment>
<feature type="region of interest" description="Disordered" evidence="1">
    <location>
        <begin position="67"/>
        <end position="91"/>
    </location>
</feature>
<dbReference type="Proteomes" id="UP000239297">
    <property type="component" value="Unassembled WGS sequence"/>
</dbReference>
<protein>
    <submittedName>
        <fullName evidence="2">Uncharacterized protein</fullName>
    </submittedName>
</protein>
<dbReference type="EMBL" id="PRKW01000005">
    <property type="protein sequence ID" value="PPB48625.1"/>
    <property type="molecule type" value="Genomic_DNA"/>
</dbReference>
<dbReference type="RefSeq" id="WP_104122026.1">
    <property type="nucleotide sequence ID" value="NZ_PRKW01000005.1"/>
</dbReference>
<dbReference type="AlphaFoldDB" id="A0A2S5IVQ9"/>
<organism evidence="2 3">
    <name type="scientific">Arthrobacter pityocampae</name>
    <dbReference type="NCBI Taxonomy" id="547334"/>
    <lineage>
        <taxon>Bacteria</taxon>
        <taxon>Bacillati</taxon>
        <taxon>Actinomycetota</taxon>
        <taxon>Actinomycetes</taxon>
        <taxon>Micrococcales</taxon>
        <taxon>Micrococcaceae</taxon>
        <taxon>Arthrobacter</taxon>
    </lineage>
</organism>
<sequence>MSAPRPPYITEVMIAAANLEAAEFERDRLLIACGEAVRQALATGLTPAEIGRAASLPEDEVRRLAGASVCGPDPLGDPVSPMRIPPIGEVSPISLDPLPAHRLDSDDKGALIDLTADAVGGSDASK</sequence>
<evidence type="ECO:0000256" key="1">
    <source>
        <dbReference type="SAM" id="MobiDB-lite"/>
    </source>
</evidence>
<dbReference type="OrthoDB" id="4945176at2"/>
<name>A0A2S5IVQ9_9MICC</name>